<evidence type="ECO:0000256" key="1">
    <source>
        <dbReference type="ARBA" id="ARBA00004141"/>
    </source>
</evidence>
<keyword evidence="2 5" id="KW-0812">Transmembrane</keyword>
<evidence type="ECO:0000313" key="8">
    <source>
        <dbReference type="Proteomes" id="UP001332931"/>
    </source>
</evidence>
<sequence length="169" mass="18310">MSAFSEWTSTHQTLWEFIKFNVLSNISTITRFACTWLGTAVFINALGLTAPFRFLVFDYTTAGSNGVGGFVTFLIAEVLAQVVNFFVQMKWVFKSTADFSEAAPKFAVLAVLIVVVNLILPGHVTSFCEATWGLGAGVSGTIASVLNTLLAVVVSFPLLKFWITPATGR</sequence>
<feature type="transmembrane region" description="Helical" evidence="5">
    <location>
        <begin position="106"/>
        <end position="124"/>
    </location>
</feature>
<reference evidence="7 8" key="1">
    <citation type="submission" date="2024-01" db="EMBL/GenBank/DDBJ databases">
        <title>Description of Olsenella sp. nov., isolated from pig feces.</title>
        <authorList>
            <person name="Chang Y.-H."/>
        </authorList>
    </citation>
    <scope>NUCLEOTIDE SEQUENCE [LARGE SCALE GENOMIC DNA]</scope>
    <source>
        <strain evidence="7 8">YH-ols2223</strain>
    </source>
</reference>
<dbReference type="RefSeq" id="WP_330957860.1">
    <property type="nucleotide sequence ID" value="NZ_JAZGJQ010000003.1"/>
</dbReference>
<keyword evidence="4 5" id="KW-0472">Membrane</keyword>
<accession>A0ABU7R915</accession>
<feature type="domain" description="GtrA/DPMS transmembrane" evidence="6">
    <location>
        <begin position="65"/>
        <end position="163"/>
    </location>
</feature>
<comment type="caution">
    <text evidence="7">The sequence shown here is derived from an EMBL/GenBank/DDBJ whole genome shotgun (WGS) entry which is preliminary data.</text>
</comment>
<proteinExistence type="predicted"/>
<protein>
    <submittedName>
        <fullName evidence="7">GtrA family protein</fullName>
    </submittedName>
</protein>
<dbReference type="InterPro" id="IPR007267">
    <property type="entry name" value="GtrA_DPMS_TM"/>
</dbReference>
<feature type="transmembrane region" description="Helical" evidence="5">
    <location>
        <begin position="67"/>
        <end position="86"/>
    </location>
</feature>
<feature type="transmembrane region" description="Helical" evidence="5">
    <location>
        <begin position="33"/>
        <end position="55"/>
    </location>
</feature>
<keyword evidence="8" id="KW-1185">Reference proteome</keyword>
<evidence type="ECO:0000256" key="2">
    <source>
        <dbReference type="ARBA" id="ARBA00022692"/>
    </source>
</evidence>
<gene>
    <name evidence="7" type="ORF">VXJ25_03640</name>
</gene>
<evidence type="ECO:0000259" key="6">
    <source>
        <dbReference type="Pfam" id="PF04138"/>
    </source>
</evidence>
<name>A0ABU7R915_9ACTN</name>
<dbReference type="Pfam" id="PF04138">
    <property type="entry name" value="GtrA_DPMS_TM"/>
    <property type="match status" value="1"/>
</dbReference>
<comment type="subcellular location">
    <subcellularLocation>
        <location evidence="1">Membrane</location>
        <topology evidence="1">Multi-pass membrane protein</topology>
    </subcellularLocation>
</comment>
<dbReference type="Proteomes" id="UP001332931">
    <property type="component" value="Unassembled WGS sequence"/>
</dbReference>
<keyword evidence="3 5" id="KW-1133">Transmembrane helix</keyword>
<evidence type="ECO:0000256" key="3">
    <source>
        <dbReference type="ARBA" id="ARBA00022989"/>
    </source>
</evidence>
<evidence type="ECO:0000313" key="7">
    <source>
        <dbReference type="EMBL" id="MEE6147092.1"/>
    </source>
</evidence>
<organism evidence="7 8">
    <name type="scientific">Olsenella absiana</name>
    <dbReference type="NCBI Taxonomy" id="3115222"/>
    <lineage>
        <taxon>Bacteria</taxon>
        <taxon>Bacillati</taxon>
        <taxon>Actinomycetota</taxon>
        <taxon>Coriobacteriia</taxon>
        <taxon>Coriobacteriales</taxon>
        <taxon>Atopobiaceae</taxon>
        <taxon>Olsenella</taxon>
    </lineage>
</organism>
<evidence type="ECO:0000256" key="4">
    <source>
        <dbReference type="ARBA" id="ARBA00023136"/>
    </source>
</evidence>
<feature type="transmembrane region" description="Helical" evidence="5">
    <location>
        <begin position="136"/>
        <end position="159"/>
    </location>
</feature>
<evidence type="ECO:0000256" key="5">
    <source>
        <dbReference type="SAM" id="Phobius"/>
    </source>
</evidence>
<dbReference type="EMBL" id="JAZGJQ010000003">
    <property type="protein sequence ID" value="MEE6147092.1"/>
    <property type="molecule type" value="Genomic_DNA"/>
</dbReference>